<dbReference type="EMBL" id="JAWDIE010000010">
    <property type="protein sequence ID" value="MEJ7138341.1"/>
    <property type="molecule type" value="Genomic_DNA"/>
</dbReference>
<keyword evidence="2" id="KW-1185">Reference proteome</keyword>
<protein>
    <submittedName>
        <fullName evidence="1">Lipid A biosynthesis acyltransferase</fullName>
    </submittedName>
</protein>
<evidence type="ECO:0000313" key="2">
    <source>
        <dbReference type="Proteomes" id="UP001364695"/>
    </source>
</evidence>
<reference evidence="1" key="1">
    <citation type="submission" date="2023-10" db="EMBL/GenBank/DDBJ databases">
        <title>Amphibacter perezi, gen. nov., sp. nov. a novel taxa of the family Comamonadaceae, class Betaproteobacteria isolated from the skin microbiota of Pelophylax perezi from different populations.</title>
        <authorList>
            <person name="Costa S."/>
            <person name="Proenca D.N."/>
            <person name="Lopes I."/>
            <person name="Morais P.V."/>
        </authorList>
    </citation>
    <scope>NUCLEOTIDE SEQUENCE</scope>
    <source>
        <strain evidence="1">SL12-8</strain>
    </source>
</reference>
<accession>A0ACC6P298</accession>
<keyword evidence="1" id="KW-0012">Acyltransferase</keyword>
<evidence type="ECO:0000313" key="1">
    <source>
        <dbReference type="EMBL" id="MEJ7138341.1"/>
    </source>
</evidence>
<organism evidence="1 2">
    <name type="scientific">Amphibiibacter pelophylacis</name>
    <dbReference type="NCBI Taxonomy" id="1799477"/>
    <lineage>
        <taxon>Bacteria</taxon>
        <taxon>Pseudomonadati</taxon>
        <taxon>Pseudomonadota</taxon>
        <taxon>Betaproteobacteria</taxon>
        <taxon>Burkholderiales</taxon>
        <taxon>Sphaerotilaceae</taxon>
        <taxon>Amphibiibacter</taxon>
    </lineage>
</organism>
<keyword evidence="1" id="KW-0808">Transferase</keyword>
<comment type="caution">
    <text evidence="1">The sequence shown here is derived from an EMBL/GenBank/DDBJ whole genome shotgun (WGS) entry which is preliminary data.</text>
</comment>
<proteinExistence type="predicted"/>
<gene>
    <name evidence="1" type="ORF">RV045_07840</name>
</gene>
<dbReference type="Proteomes" id="UP001364695">
    <property type="component" value="Unassembled WGS sequence"/>
</dbReference>
<name>A0ACC6P298_9BURK</name>
<sequence length="314" mass="34988">MNAPRPSPEDAPDTAPDIRGWRHWPSHAALGLMWLLHFLPLTLLAPLGRGVGALLWLAGRSRRRIALRNLALCLPELSPAERLALAREHFALLGRSLLERSLLWHASPERLRRLIHIEGNIHLAQTSDRPVMWLTPHFLALDVAGVATQVHQGKVGCSIYQAQSNPVFDAAMRRARLRFGLAQIHARGEGVLPVMRAIRRGTPFFNLPDMDFGLKDAAFVPFMGVSSATLLTPSKMAHKLDMVVQPVIADILPGGQGYRVHFMPPLAGFPTADALADTAHLNEWIAAQVRLRPAQYLWVHRRFKTRPDGQPPLY</sequence>